<proteinExistence type="predicted"/>
<dbReference type="Proteomes" id="UP000708208">
    <property type="component" value="Unassembled WGS sequence"/>
</dbReference>
<evidence type="ECO:0000313" key="3">
    <source>
        <dbReference type="Proteomes" id="UP000708208"/>
    </source>
</evidence>
<sequence length="43" mass="4591">MQMTAVDDSADLTALLSPPGPNPYPNLVKVELEPKPVSQVTQV</sequence>
<name>A0A8J2KB24_9HEXA</name>
<dbReference type="EMBL" id="CAJVCH010239403">
    <property type="protein sequence ID" value="CAG7732877.1"/>
    <property type="molecule type" value="Genomic_DNA"/>
</dbReference>
<keyword evidence="3" id="KW-1185">Reference proteome</keyword>
<protein>
    <submittedName>
        <fullName evidence="2">Uncharacterized protein</fullName>
    </submittedName>
</protein>
<feature type="non-terminal residue" evidence="2">
    <location>
        <position position="43"/>
    </location>
</feature>
<evidence type="ECO:0000256" key="1">
    <source>
        <dbReference type="SAM" id="MobiDB-lite"/>
    </source>
</evidence>
<comment type="caution">
    <text evidence="2">The sequence shown here is derived from an EMBL/GenBank/DDBJ whole genome shotgun (WGS) entry which is preliminary data.</text>
</comment>
<feature type="region of interest" description="Disordered" evidence="1">
    <location>
        <begin position="1"/>
        <end position="28"/>
    </location>
</feature>
<evidence type="ECO:0000313" key="2">
    <source>
        <dbReference type="EMBL" id="CAG7732877.1"/>
    </source>
</evidence>
<dbReference type="AlphaFoldDB" id="A0A8J2KB24"/>
<reference evidence="2" key="1">
    <citation type="submission" date="2021-06" db="EMBL/GenBank/DDBJ databases">
        <authorList>
            <person name="Hodson N. C."/>
            <person name="Mongue J. A."/>
            <person name="Jaron S. K."/>
        </authorList>
    </citation>
    <scope>NUCLEOTIDE SEQUENCE</scope>
</reference>
<gene>
    <name evidence="2" type="ORF">AFUS01_LOCUS21358</name>
</gene>
<accession>A0A8J2KB24</accession>
<organism evidence="2 3">
    <name type="scientific">Allacma fusca</name>
    <dbReference type="NCBI Taxonomy" id="39272"/>
    <lineage>
        <taxon>Eukaryota</taxon>
        <taxon>Metazoa</taxon>
        <taxon>Ecdysozoa</taxon>
        <taxon>Arthropoda</taxon>
        <taxon>Hexapoda</taxon>
        <taxon>Collembola</taxon>
        <taxon>Symphypleona</taxon>
        <taxon>Sminthuridae</taxon>
        <taxon>Allacma</taxon>
    </lineage>
</organism>